<organism evidence="2 3">
    <name type="scientific">Marinobacterium aestuarii</name>
    <dbReference type="NCBI Taxonomy" id="1821621"/>
    <lineage>
        <taxon>Bacteria</taxon>
        <taxon>Pseudomonadati</taxon>
        <taxon>Pseudomonadota</taxon>
        <taxon>Gammaproteobacteria</taxon>
        <taxon>Oceanospirillales</taxon>
        <taxon>Oceanospirillaceae</taxon>
        <taxon>Marinobacterium</taxon>
    </lineage>
</organism>
<dbReference type="AlphaFoldDB" id="A0A1A9F343"/>
<feature type="domain" description="SCP2" evidence="1">
    <location>
        <begin position="8"/>
        <end position="102"/>
    </location>
</feature>
<reference evidence="2 3" key="2">
    <citation type="journal article" date="2018" name="Int. J. Syst. Evol. Microbiol.">
        <title>Marinobacterium aestuarii sp. nov., a benzene-degrading marine bacterium isolated from estuary sediment.</title>
        <authorList>
            <person name="Bae S.S."/>
            <person name="Jung J."/>
            <person name="Chung D."/>
            <person name="Baek K."/>
        </authorList>
    </citation>
    <scope>NUCLEOTIDE SEQUENCE [LARGE SCALE GENOMIC DNA]</scope>
    <source>
        <strain evidence="2 3">ST58-10</strain>
    </source>
</reference>
<reference evidence="3" key="1">
    <citation type="submission" date="2016-05" db="EMBL/GenBank/DDBJ databases">
        <authorList>
            <person name="Baek K."/>
            <person name="Yang S.-J."/>
        </authorList>
    </citation>
    <scope>NUCLEOTIDE SEQUENCE [LARGE SCALE GENOMIC DNA]</scope>
    <source>
        <strain evidence="3">ST58-10</strain>
    </source>
</reference>
<dbReference type="GO" id="GO:0005829">
    <property type="term" value="C:cytosol"/>
    <property type="evidence" value="ECO:0007669"/>
    <property type="project" value="TreeGrafter"/>
</dbReference>
<dbReference type="KEGG" id="mars:A8C75_18730"/>
<dbReference type="EMBL" id="CP015839">
    <property type="protein sequence ID" value="ANG64308.1"/>
    <property type="molecule type" value="Genomic_DNA"/>
</dbReference>
<proteinExistence type="predicted"/>
<dbReference type="RefSeq" id="WP_067385806.1">
    <property type="nucleotide sequence ID" value="NZ_CP015839.1"/>
</dbReference>
<dbReference type="InterPro" id="IPR003033">
    <property type="entry name" value="SCP2_sterol-bd_dom"/>
</dbReference>
<dbReference type="Gene3D" id="3.30.1050.10">
    <property type="entry name" value="SCP2 sterol-binding domain"/>
    <property type="match status" value="1"/>
</dbReference>
<gene>
    <name evidence="2" type="ORF">A8C75_18730</name>
</gene>
<dbReference type="PANTHER" id="PTHR10094">
    <property type="entry name" value="STEROL CARRIER PROTEIN 2 SCP-2 FAMILY PROTEIN"/>
    <property type="match status" value="1"/>
</dbReference>
<name>A0A1A9F343_9GAMM</name>
<dbReference type="Pfam" id="PF02036">
    <property type="entry name" value="SCP2"/>
    <property type="match status" value="1"/>
</dbReference>
<sequence>MSDINALFSKMEQQFDATAAAGVEAVFQYQLDDGGPWFVAIADGSCTITEGESAAPTVTLSMDSQTLGEIMSGELDGMSAFMGGRVRADGDIMVATQLAKLFPPA</sequence>
<dbReference type="InterPro" id="IPR036527">
    <property type="entry name" value="SCP2_sterol-bd_dom_sf"/>
</dbReference>
<protein>
    <submittedName>
        <fullName evidence="2">SCP-2 family sterol carrier protein</fullName>
    </submittedName>
</protein>
<dbReference type="OrthoDB" id="9809312at2"/>
<evidence type="ECO:0000313" key="3">
    <source>
        <dbReference type="Proteomes" id="UP000078070"/>
    </source>
</evidence>
<accession>A0A1A9F343</accession>
<dbReference type="SUPFAM" id="SSF55718">
    <property type="entry name" value="SCP-like"/>
    <property type="match status" value="1"/>
</dbReference>
<evidence type="ECO:0000259" key="1">
    <source>
        <dbReference type="Pfam" id="PF02036"/>
    </source>
</evidence>
<keyword evidence="3" id="KW-1185">Reference proteome</keyword>
<evidence type="ECO:0000313" key="2">
    <source>
        <dbReference type="EMBL" id="ANG64308.1"/>
    </source>
</evidence>
<dbReference type="Proteomes" id="UP000078070">
    <property type="component" value="Chromosome"/>
</dbReference>
<dbReference type="PANTHER" id="PTHR10094:SF25">
    <property type="entry name" value="SCP2 STEROL-BINDING DOMAIN-CONTAINING PROTEIN 1"/>
    <property type="match status" value="1"/>
</dbReference>
<dbReference type="STRING" id="1821621.A8C75_18730"/>